<feature type="non-terminal residue" evidence="1">
    <location>
        <position position="1"/>
    </location>
</feature>
<organism evidence="1 2">
    <name type="scientific">Ambrosia artemisiifolia</name>
    <name type="common">Common ragweed</name>
    <dbReference type="NCBI Taxonomy" id="4212"/>
    <lineage>
        <taxon>Eukaryota</taxon>
        <taxon>Viridiplantae</taxon>
        <taxon>Streptophyta</taxon>
        <taxon>Embryophyta</taxon>
        <taxon>Tracheophyta</taxon>
        <taxon>Spermatophyta</taxon>
        <taxon>Magnoliopsida</taxon>
        <taxon>eudicotyledons</taxon>
        <taxon>Gunneridae</taxon>
        <taxon>Pentapetalae</taxon>
        <taxon>asterids</taxon>
        <taxon>campanulids</taxon>
        <taxon>Asterales</taxon>
        <taxon>Asteraceae</taxon>
        <taxon>Asteroideae</taxon>
        <taxon>Heliantheae alliance</taxon>
        <taxon>Heliantheae</taxon>
        <taxon>Ambrosia</taxon>
    </lineage>
</organism>
<dbReference type="Proteomes" id="UP001206925">
    <property type="component" value="Unassembled WGS sequence"/>
</dbReference>
<keyword evidence="2" id="KW-1185">Reference proteome</keyword>
<sequence>WITSFGCSRRAQRNKHIFSAMANSPGVLMLLDQGHQMGQWRCLSSTQV</sequence>
<evidence type="ECO:0000313" key="1">
    <source>
        <dbReference type="EMBL" id="KAI7747355.1"/>
    </source>
</evidence>
<dbReference type="AlphaFoldDB" id="A0AAD5GLJ4"/>
<dbReference type="EMBL" id="JAMZMK010006771">
    <property type="protein sequence ID" value="KAI7747355.1"/>
    <property type="molecule type" value="Genomic_DNA"/>
</dbReference>
<gene>
    <name evidence="1" type="ORF">M8C21_007988</name>
</gene>
<comment type="caution">
    <text evidence="1">The sequence shown here is derived from an EMBL/GenBank/DDBJ whole genome shotgun (WGS) entry which is preliminary data.</text>
</comment>
<proteinExistence type="predicted"/>
<protein>
    <submittedName>
        <fullName evidence="1">Uncharacterized protein</fullName>
    </submittedName>
</protein>
<reference evidence="1" key="1">
    <citation type="submission" date="2022-06" db="EMBL/GenBank/DDBJ databases">
        <title>Uncovering the hologenomic basis of an extraordinary plant invasion.</title>
        <authorList>
            <person name="Bieker V.C."/>
            <person name="Martin M.D."/>
            <person name="Gilbert T."/>
            <person name="Hodgins K."/>
            <person name="Battlay P."/>
            <person name="Petersen B."/>
            <person name="Wilson J."/>
        </authorList>
    </citation>
    <scope>NUCLEOTIDE SEQUENCE</scope>
    <source>
        <strain evidence="1">AA19_3_7</strain>
        <tissue evidence="1">Leaf</tissue>
    </source>
</reference>
<evidence type="ECO:0000313" key="2">
    <source>
        <dbReference type="Proteomes" id="UP001206925"/>
    </source>
</evidence>
<name>A0AAD5GLJ4_AMBAR</name>
<accession>A0AAD5GLJ4</accession>